<sequence>MSHWIATDDVKCTCLTRDSGRHGQEDFAHAVRCAAAEDHEVLDASDIRELAEIAANSDIDTAVSIYRAVLNRAGR</sequence>
<name>X2KSN4_9CAUD</name>
<organism evidence="1 2">
    <name type="scientific">Mycobacterium phage Hawkeye</name>
    <dbReference type="NCBI Taxonomy" id="1458711"/>
    <lineage>
        <taxon>Viruses</taxon>
        <taxon>Duplodnaviria</taxon>
        <taxon>Heunggongvirae</taxon>
        <taxon>Uroviricota</taxon>
        <taxon>Caudoviricetes</taxon>
        <taxon>Dclasvirinae</taxon>
        <taxon>Hawkeyevirus</taxon>
        <taxon>Hawkeyevirus hawkeye</taxon>
    </lineage>
</organism>
<dbReference type="KEGG" id="vg:19527230"/>
<gene>
    <name evidence="1" type="primary">50</name>
    <name evidence="1" type="ORF">PBI_HAWKEYE_50</name>
</gene>
<dbReference type="Proteomes" id="UP000019737">
    <property type="component" value="Segment"/>
</dbReference>
<keyword evidence="2" id="KW-1185">Reference proteome</keyword>
<protein>
    <submittedName>
        <fullName evidence="1">Uncharacterized protein</fullName>
    </submittedName>
</protein>
<dbReference type="RefSeq" id="YP_009035945.1">
    <property type="nucleotide sequence ID" value="NC_024209.1"/>
</dbReference>
<reference evidence="1 2" key="1">
    <citation type="submission" date="2014-01" db="EMBL/GenBank/DDBJ databases">
        <authorList>
            <person name="Schneider V.M."/>
            <person name="Bowman C.A."/>
            <person name="Russell D.A."/>
            <person name="Pope W.H."/>
            <person name="Jacobs-Sera D."/>
            <person name="Hendrix R.W."/>
            <person name="Hatfull G.F."/>
        </authorList>
    </citation>
    <scope>NUCLEOTIDE SEQUENCE [LARGE SCALE GENOMIC DNA]</scope>
</reference>
<dbReference type="EMBL" id="KJ194582">
    <property type="protein sequence ID" value="AHN84061.1"/>
    <property type="molecule type" value="Genomic_DNA"/>
</dbReference>
<evidence type="ECO:0000313" key="1">
    <source>
        <dbReference type="EMBL" id="AHN84061.1"/>
    </source>
</evidence>
<proteinExistence type="predicted"/>
<accession>X2KSN4</accession>
<dbReference type="GeneID" id="19527230"/>
<evidence type="ECO:0000313" key="2">
    <source>
        <dbReference type="Proteomes" id="UP000019737"/>
    </source>
</evidence>